<feature type="compositionally biased region" description="Low complexity" evidence="7">
    <location>
        <begin position="552"/>
        <end position="566"/>
    </location>
</feature>
<dbReference type="SMART" id="SM01031">
    <property type="entry name" value="BHD_2"/>
    <property type="match status" value="1"/>
</dbReference>
<accession>A0ABM1E8C8</accession>
<dbReference type="NCBIfam" id="TIGR00605">
    <property type="entry name" value="rad4"/>
    <property type="match status" value="1"/>
</dbReference>
<feature type="domain" description="Rad4 beta-hairpin" evidence="9">
    <location>
        <begin position="1229"/>
        <end position="1284"/>
    </location>
</feature>
<evidence type="ECO:0000313" key="11">
    <source>
        <dbReference type="Proteomes" id="UP000695022"/>
    </source>
</evidence>
<dbReference type="InterPro" id="IPR018026">
    <property type="entry name" value="DNA_repair_Rad4-like"/>
</dbReference>
<proteinExistence type="inferred from homology"/>
<gene>
    <name evidence="12" type="primary">LOC106809763</name>
</gene>
<sequence>MAPARRLRKRRNPEEKPADGNRGEDAAVAASPQEVISKRKRKVTRKREEEEEAGAKTPADSIAGRTSLASKVAAKKRKTEEISLSLPCTARQKKETLRKEASPAPSTGEGAPLVKPHRPLTSPAAKLAEKVKTARTKRAPLEGRASNGRSVSPSRKKQTRVLKASKSTSKPRDESDCEVTEPTPRATTASRRKLPPEGAARKPRGRLSTKVRADGDSQRENPQAVSLSVMLKEEPSVKYGGGGKGGGGGGDADGVSPQAGPSGKESPKKESPKKTLKGEMMSSESSESEWEEVQDFSHPPLPPPLVKPAVQHDIKITVKTEADKKKKDKYSAESYFKSLWNKLSKDVRTSLHQVHLLCYLSHGLHCSSVCNSEELQAVALSLLPARYTVAAATAIDRAVLTALINWFKSFVVVETDDFQRMSDCLATRRVPSSREYIPLFAIFLRSLSVLTRLVYNLQPTSLKPESQAKVYKKQPVKKSVKGGGKQTKRRSRGQRHTMRRRRAATNPEFTDSDEETFRDPKQETDERVVRKMRKIDRTEVSTPGGSRKSTRTRPTPTNYKVGVSSSDDGDGDDSNVSDDMDKVDQSPEKKLQQFRRESLKEKKARQTARKKKQEQLSDNSDTELVRELDRLESWGTQKSAKNRSMARSAESDDDPQVVSARGPSNDLWLEFYVKSKNRWTCFDCITGSIDDPRDLERRASQPIHYVVGIDNDNCTKDLTPRYASDWMTNARRFRTDGDWWADTLATRQCQDLLRDKEEDLQLKDDMLAMPLPSSVSEFKGHPLYALRRHLLKFEAIYPPTAQPLGIIRGEPVYARYVFIQADNGLMRTFQRMSDCLATRRVPSSREYILLFAIFLRSLSVLTRLVYNLQPTSLKPESQAKVYKKQPVKKSVKGGGKQTKRRSRGQRHTMRRRRAATNPEFTDSDEETFRDPKQETDERVVRKMRKIDRTEVSTPGGSRKSTRTRPTPTNYKVGVSSSDDGDGDFSDDMDKVDQSPEKKLQQFRRESLKEKKARQTARKKKQEELSDNSDTELVRELDRLESWGTQKSVKNRSLSRSAKSDDDQEVVYARGPSNDLWLEFYVKSKNRWTCFDCITGSIDDPRDLERRASQPIHYVVGIDNDNCTKDLTPRYASDWMTNARRFRTDGDWWADTLATRQCQDLLRDKEEDLQLKDDMLAMPLPSSVSEFKGHPLYALRRHLLKFEAIYPPTAQPLGIIRGEPVYARECVRNLHSKETWLKEARSIKKDEKAYKMVKPRPKRGESTGEPMAATLKVYGEWQTEPYQSPPVENGIIPRNDYGNVELFQPSMLPPGAVHLNLAGLHKVAKKLGVDCVAAMVGWDFHGGWNHPVMDGYVVCEEHEVILRAAWQQEQDEADRKQREKREKKVLARWKLLVKGLLIRERLRRRWDLRHPPACGTSSQEESTAASVEAAWPRNFDSGERDTYHLFPFEKK</sequence>
<dbReference type="InterPro" id="IPR018327">
    <property type="entry name" value="BHD_2"/>
</dbReference>
<dbReference type="InterPro" id="IPR004583">
    <property type="entry name" value="DNA_repair_Rad4"/>
</dbReference>
<dbReference type="InterPro" id="IPR018326">
    <property type="entry name" value="Rad4_beta-hairpin_dom1"/>
</dbReference>
<dbReference type="SMART" id="SM01030">
    <property type="entry name" value="BHD_1"/>
    <property type="match status" value="2"/>
</dbReference>
<evidence type="ECO:0000259" key="9">
    <source>
        <dbReference type="SMART" id="SM01031"/>
    </source>
</evidence>
<dbReference type="PANTHER" id="PTHR12135:SF0">
    <property type="entry name" value="DNA REPAIR PROTEIN COMPLEMENTING XP-C CELLS"/>
    <property type="match status" value="1"/>
</dbReference>
<name>A0ABM1E8C8_PRICU</name>
<feature type="domain" description="Rad4 beta-hairpin" evidence="8">
    <location>
        <begin position="1175"/>
        <end position="1227"/>
    </location>
</feature>
<feature type="compositionally biased region" description="Basic and acidic residues" evidence="7">
    <location>
        <begin position="265"/>
        <end position="277"/>
    </location>
</feature>
<protein>
    <submittedName>
        <fullName evidence="12">DNA repair protein complementing XP-C cells homolog</fullName>
    </submittedName>
</protein>
<evidence type="ECO:0000259" key="8">
    <source>
        <dbReference type="SMART" id="SM01030"/>
    </source>
</evidence>
<feature type="compositionally biased region" description="Basic residues" evidence="7">
    <location>
        <begin position="602"/>
        <end position="612"/>
    </location>
</feature>
<feature type="domain" description="Rad4 beta-hairpin" evidence="8">
    <location>
        <begin position="767"/>
        <end position="819"/>
    </location>
</feature>
<keyword evidence="6" id="KW-0539">Nucleus</keyword>
<evidence type="ECO:0000256" key="6">
    <source>
        <dbReference type="ARBA" id="ARBA00023242"/>
    </source>
</evidence>
<dbReference type="PANTHER" id="PTHR12135">
    <property type="entry name" value="DNA REPAIR PROTEIN XP-C / RAD4"/>
    <property type="match status" value="1"/>
</dbReference>
<dbReference type="RefSeq" id="XP_014668449.1">
    <property type="nucleotide sequence ID" value="XM_014812963.1"/>
</dbReference>
<dbReference type="SMART" id="SM01032">
    <property type="entry name" value="BHD_3"/>
    <property type="match status" value="1"/>
</dbReference>
<feature type="compositionally biased region" description="Basic residues" evidence="7">
    <location>
        <begin position="1010"/>
        <end position="1019"/>
    </location>
</feature>
<feature type="compositionally biased region" description="Basic and acidic residues" evidence="7">
    <location>
        <begin position="515"/>
        <end position="539"/>
    </location>
</feature>
<feature type="region of interest" description="Disordered" evidence="7">
    <location>
        <begin position="464"/>
        <end position="660"/>
    </location>
</feature>
<evidence type="ECO:0000259" key="10">
    <source>
        <dbReference type="SMART" id="SM01032"/>
    </source>
</evidence>
<evidence type="ECO:0000256" key="5">
    <source>
        <dbReference type="ARBA" id="ARBA00023204"/>
    </source>
</evidence>
<feature type="compositionally biased region" description="Basic residues" evidence="7">
    <location>
        <begin position="881"/>
        <end position="914"/>
    </location>
</feature>
<keyword evidence="3" id="KW-0227">DNA damage</keyword>
<dbReference type="InterPro" id="IPR018325">
    <property type="entry name" value="Rad4/PNGase_transGLS-fold"/>
</dbReference>
<dbReference type="Pfam" id="PF10404">
    <property type="entry name" value="BHD_2"/>
    <property type="match status" value="1"/>
</dbReference>
<dbReference type="Gene3D" id="3.90.260.10">
    <property type="entry name" value="Transglutaminase-like"/>
    <property type="match status" value="3"/>
</dbReference>
<dbReference type="GeneID" id="106809763"/>
<feature type="region of interest" description="Disordered" evidence="7">
    <location>
        <begin position="875"/>
        <end position="1030"/>
    </location>
</feature>
<feature type="compositionally biased region" description="Basic and acidic residues" evidence="7">
    <location>
        <begin position="1435"/>
        <end position="1450"/>
    </location>
</feature>
<feature type="compositionally biased region" description="Gly residues" evidence="7">
    <location>
        <begin position="239"/>
        <end position="252"/>
    </location>
</feature>
<evidence type="ECO:0000256" key="3">
    <source>
        <dbReference type="ARBA" id="ARBA00022763"/>
    </source>
</evidence>
<feature type="compositionally biased region" description="Polar residues" evidence="7">
    <location>
        <begin position="1414"/>
        <end position="1424"/>
    </location>
</feature>
<reference evidence="12" key="1">
    <citation type="submission" date="2025-08" db="UniProtKB">
        <authorList>
            <consortium name="RefSeq"/>
        </authorList>
    </citation>
    <scope>IDENTIFICATION</scope>
</reference>
<feature type="region of interest" description="Disordered" evidence="7">
    <location>
        <begin position="1411"/>
        <end position="1450"/>
    </location>
</feature>
<feature type="compositionally biased region" description="Basic and acidic residues" evidence="7">
    <location>
        <begin position="987"/>
        <end position="1009"/>
    </location>
</feature>
<feature type="compositionally biased region" description="Basic and acidic residues" evidence="7">
    <location>
        <begin position="623"/>
        <end position="632"/>
    </location>
</feature>
<organism evidence="11 12">
    <name type="scientific">Priapulus caudatus</name>
    <name type="common">Priapulid worm</name>
    <dbReference type="NCBI Taxonomy" id="37621"/>
    <lineage>
        <taxon>Eukaryota</taxon>
        <taxon>Metazoa</taxon>
        <taxon>Ecdysozoa</taxon>
        <taxon>Scalidophora</taxon>
        <taxon>Priapulida</taxon>
        <taxon>Priapulimorpha</taxon>
        <taxon>Priapulimorphida</taxon>
        <taxon>Priapulidae</taxon>
        <taxon>Priapulus</taxon>
    </lineage>
</organism>
<dbReference type="Gene3D" id="2.20.20.110">
    <property type="entry name" value="Rad4, beta-hairpin domain BHD1"/>
    <property type="match status" value="2"/>
</dbReference>
<evidence type="ECO:0000256" key="4">
    <source>
        <dbReference type="ARBA" id="ARBA00023125"/>
    </source>
</evidence>
<keyword evidence="4" id="KW-0238">DNA-binding</keyword>
<comment type="subcellular location">
    <subcellularLocation>
        <location evidence="1">Nucleus</location>
    </subcellularLocation>
</comment>
<feature type="region of interest" description="Disordered" evidence="7">
    <location>
        <begin position="1"/>
        <end position="298"/>
    </location>
</feature>
<dbReference type="Gene3D" id="3.30.70.2460">
    <property type="entry name" value="Rad4, beta-hairpin domain BHD3"/>
    <property type="match status" value="1"/>
</dbReference>
<evidence type="ECO:0000313" key="12">
    <source>
        <dbReference type="RefSeq" id="XP_014668449.1"/>
    </source>
</evidence>
<dbReference type="Pfam" id="PF10405">
    <property type="entry name" value="BHD_3"/>
    <property type="match status" value="1"/>
</dbReference>
<feature type="compositionally biased region" description="Basic and acidic residues" evidence="7">
    <location>
        <begin position="12"/>
        <end position="25"/>
    </location>
</feature>
<dbReference type="InterPro" id="IPR018328">
    <property type="entry name" value="Rad4_beta-hairpin_dom3"/>
</dbReference>
<feature type="compositionally biased region" description="Low complexity" evidence="7">
    <location>
        <begin position="963"/>
        <end position="977"/>
    </location>
</feature>
<dbReference type="InterPro" id="IPR036985">
    <property type="entry name" value="Transglutaminase-like_sf"/>
</dbReference>
<feature type="compositionally biased region" description="Basic and acidic residues" evidence="7">
    <location>
        <begin position="579"/>
        <end position="601"/>
    </location>
</feature>
<comment type="similarity">
    <text evidence="2">Belongs to the XPC family.</text>
</comment>
<feature type="compositionally biased region" description="Basic residues" evidence="7">
    <location>
        <begin position="1"/>
        <end position="11"/>
    </location>
</feature>
<evidence type="ECO:0000256" key="2">
    <source>
        <dbReference type="ARBA" id="ARBA00009525"/>
    </source>
</evidence>
<feature type="compositionally biased region" description="Acidic residues" evidence="7">
    <location>
        <begin position="567"/>
        <end position="578"/>
    </location>
</feature>
<evidence type="ECO:0000256" key="1">
    <source>
        <dbReference type="ARBA" id="ARBA00004123"/>
    </source>
</evidence>
<feature type="compositionally biased region" description="Basic and acidic residues" evidence="7">
    <location>
        <begin position="92"/>
        <end position="101"/>
    </location>
</feature>
<keyword evidence="5" id="KW-0234">DNA repair</keyword>
<dbReference type="InterPro" id="IPR042488">
    <property type="entry name" value="Rad4_BHD3_sf"/>
</dbReference>
<dbReference type="SUPFAM" id="SSF54001">
    <property type="entry name" value="Cysteine proteinases"/>
    <property type="match status" value="2"/>
</dbReference>
<keyword evidence="11" id="KW-1185">Reference proteome</keyword>
<dbReference type="Proteomes" id="UP000695022">
    <property type="component" value="Unplaced"/>
</dbReference>
<feature type="domain" description="Rad4 beta-hairpin" evidence="10">
    <location>
        <begin position="1291"/>
        <end position="1365"/>
    </location>
</feature>
<dbReference type="Pfam" id="PF03835">
    <property type="entry name" value="Rad4"/>
    <property type="match status" value="2"/>
</dbReference>
<evidence type="ECO:0000256" key="7">
    <source>
        <dbReference type="SAM" id="MobiDB-lite"/>
    </source>
</evidence>
<dbReference type="Pfam" id="PF10403">
    <property type="entry name" value="BHD_1"/>
    <property type="match status" value="2"/>
</dbReference>
<feature type="compositionally biased region" description="Basic residues" evidence="7">
    <location>
        <begin position="470"/>
        <end position="503"/>
    </location>
</feature>
<feature type="compositionally biased region" description="Basic and acidic residues" evidence="7">
    <location>
        <begin position="926"/>
        <end position="950"/>
    </location>
</feature>
<dbReference type="InterPro" id="IPR038765">
    <property type="entry name" value="Papain-like_cys_pep_sf"/>
</dbReference>